<comment type="caution">
    <text evidence="5">The sequence shown here is derived from an EMBL/GenBank/DDBJ whole genome shotgun (WGS) entry which is preliminary data.</text>
</comment>
<dbReference type="RefSeq" id="WP_075138358.1">
    <property type="nucleotide sequence ID" value="NZ_MSIF01000042.1"/>
</dbReference>
<comment type="similarity">
    <text evidence="2">Belongs to the EspG family.</text>
</comment>
<dbReference type="AlphaFoldDB" id="A0A7Z0WFX1"/>
<gene>
    <name evidence="5" type="ORF">BLA60_40210</name>
</gene>
<organism evidence="5 6">
    <name type="scientific">Actinophytocola xinjiangensis</name>
    <dbReference type="NCBI Taxonomy" id="485602"/>
    <lineage>
        <taxon>Bacteria</taxon>
        <taxon>Bacillati</taxon>
        <taxon>Actinomycetota</taxon>
        <taxon>Actinomycetes</taxon>
        <taxon>Pseudonocardiales</taxon>
        <taxon>Pseudonocardiaceae</taxon>
    </lineage>
</organism>
<keyword evidence="4" id="KW-0143">Chaperone</keyword>
<evidence type="ECO:0000256" key="4">
    <source>
        <dbReference type="ARBA" id="ARBA00023186"/>
    </source>
</evidence>
<comment type="subcellular location">
    <subcellularLocation>
        <location evidence="1">Cytoplasm</location>
    </subcellularLocation>
</comment>
<name>A0A7Z0WFX1_9PSEU</name>
<keyword evidence="3" id="KW-0963">Cytoplasm</keyword>
<evidence type="ECO:0000256" key="3">
    <source>
        <dbReference type="ARBA" id="ARBA00022490"/>
    </source>
</evidence>
<dbReference type="OrthoDB" id="3685017at2"/>
<dbReference type="EMBL" id="MSIF01000042">
    <property type="protein sequence ID" value="OLF04517.1"/>
    <property type="molecule type" value="Genomic_DNA"/>
</dbReference>
<sequence length="242" mass="25885">MRVELSVEVVAGLVERERLGEPHPVLAGGERYVSPRVAGLVDEVLWRELADAGLDDRDRLAELVTAITVVQRAHREFYGWVAAGDRTWATVAAAIGRAATVVTRRGDRVSVRRVDARRLVEVVVGELPVVPGGRGESISVSAAELSPTPGILRRPTDGRAGARRLTALLAAPRLGGATLYAARRDEHGARTRSAQWLSVIDLAEGRWLVYATDAGGDRTVNAVPASAALLTDKLTALPGRAR</sequence>
<evidence type="ECO:0000313" key="6">
    <source>
        <dbReference type="Proteomes" id="UP000185696"/>
    </source>
</evidence>
<evidence type="ECO:0000256" key="1">
    <source>
        <dbReference type="ARBA" id="ARBA00004496"/>
    </source>
</evidence>
<keyword evidence="6" id="KW-1185">Reference proteome</keyword>
<evidence type="ECO:0008006" key="7">
    <source>
        <dbReference type="Google" id="ProtNLM"/>
    </source>
</evidence>
<dbReference type="Proteomes" id="UP000185696">
    <property type="component" value="Unassembled WGS sequence"/>
</dbReference>
<proteinExistence type="inferred from homology"/>
<reference evidence="5 6" key="1">
    <citation type="submission" date="2016-12" db="EMBL/GenBank/DDBJ databases">
        <title>The draft genome sequence of Actinophytocola xinjiangensis.</title>
        <authorList>
            <person name="Wang W."/>
            <person name="Yuan L."/>
        </authorList>
    </citation>
    <scope>NUCLEOTIDE SEQUENCE [LARGE SCALE GENOMIC DNA]</scope>
    <source>
        <strain evidence="5 6">CGMCC 4.4663</strain>
    </source>
</reference>
<protein>
    <recommendedName>
        <fullName evidence="7">ESAT-6 protein secretion system EspG family protein</fullName>
    </recommendedName>
</protein>
<dbReference type="InterPro" id="IPR025734">
    <property type="entry name" value="EspG"/>
</dbReference>
<evidence type="ECO:0000313" key="5">
    <source>
        <dbReference type="EMBL" id="OLF04517.1"/>
    </source>
</evidence>
<dbReference type="Pfam" id="PF14011">
    <property type="entry name" value="ESX-1_EspG"/>
    <property type="match status" value="1"/>
</dbReference>
<evidence type="ECO:0000256" key="2">
    <source>
        <dbReference type="ARBA" id="ARBA00006411"/>
    </source>
</evidence>
<accession>A0A7Z0WFX1</accession>